<keyword evidence="5" id="KW-0249">Electron transport</keyword>
<dbReference type="InterPro" id="IPR017900">
    <property type="entry name" value="4Fe4S_Fe_S_CS"/>
</dbReference>
<feature type="domain" description="4Fe-4S ferredoxin-type" evidence="8">
    <location>
        <begin position="1"/>
        <end position="35"/>
    </location>
</feature>
<feature type="domain" description="4Fe-4S ferredoxin-type" evidence="8">
    <location>
        <begin position="306"/>
        <end position="335"/>
    </location>
</feature>
<dbReference type="Proteomes" id="UP000727506">
    <property type="component" value="Unassembled WGS sequence"/>
</dbReference>
<evidence type="ECO:0000259" key="8">
    <source>
        <dbReference type="PROSITE" id="PS51379"/>
    </source>
</evidence>
<dbReference type="PROSITE" id="PS00198">
    <property type="entry name" value="4FE4S_FER_1"/>
    <property type="match status" value="1"/>
</dbReference>
<accession>A0A943YXX9</accession>
<keyword evidence="2" id="KW-0004">4Fe-4S</keyword>
<evidence type="ECO:0000256" key="5">
    <source>
        <dbReference type="ARBA" id="ARBA00022982"/>
    </source>
</evidence>
<dbReference type="Pfam" id="PF13237">
    <property type="entry name" value="Fer4_10"/>
    <property type="match status" value="1"/>
</dbReference>
<evidence type="ECO:0000256" key="1">
    <source>
        <dbReference type="ARBA" id="ARBA00022448"/>
    </source>
</evidence>
<dbReference type="EMBL" id="JAGZSV010000033">
    <property type="protein sequence ID" value="MBS6940458.1"/>
    <property type="molecule type" value="Genomic_DNA"/>
</dbReference>
<dbReference type="PROSITE" id="PS51379">
    <property type="entry name" value="4FE4S_FER_2"/>
    <property type="match status" value="4"/>
</dbReference>
<evidence type="ECO:0000313" key="10">
    <source>
        <dbReference type="Proteomes" id="UP000727506"/>
    </source>
</evidence>
<evidence type="ECO:0000256" key="6">
    <source>
        <dbReference type="ARBA" id="ARBA00023004"/>
    </source>
</evidence>
<feature type="domain" description="4Fe-4S ferredoxin-type" evidence="8">
    <location>
        <begin position="275"/>
        <end position="304"/>
    </location>
</feature>
<proteinExistence type="predicted"/>
<evidence type="ECO:0000256" key="3">
    <source>
        <dbReference type="ARBA" id="ARBA00022723"/>
    </source>
</evidence>
<keyword evidence="7" id="KW-0411">Iron-sulfur</keyword>
<dbReference type="Gene3D" id="3.30.70.20">
    <property type="match status" value="2"/>
</dbReference>
<gene>
    <name evidence="9" type="ORF">KH142_03065</name>
</gene>
<organism evidence="9 10">
    <name type="scientific">Slackia piriformis</name>
    <dbReference type="NCBI Taxonomy" id="626934"/>
    <lineage>
        <taxon>Bacteria</taxon>
        <taxon>Bacillati</taxon>
        <taxon>Actinomycetota</taxon>
        <taxon>Coriobacteriia</taxon>
        <taxon>Eggerthellales</taxon>
        <taxon>Eggerthellaceae</taxon>
        <taxon>Slackia</taxon>
    </lineage>
</organism>
<reference evidence="9" key="1">
    <citation type="submission" date="2021-02" db="EMBL/GenBank/DDBJ databases">
        <title>Infant gut strain persistence is associated with maternal origin, phylogeny, and functional potential including surface adhesion and iron acquisition.</title>
        <authorList>
            <person name="Lou Y.C."/>
        </authorList>
    </citation>
    <scope>NUCLEOTIDE SEQUENCE</scope>
    <source>
        <strain evidence="9">L2_039_000G1_dasL2_039_000G1_concoct_11</strain>
    </source>
</reference>
<keyword evidence="6" id="KW-0408">Iron</keyword>
<dbReference type="GO" id="GO:0051539">
    <property type="term" value="F:4 iron, 4 sulfur cluster binding"/>
    <property type="evidence" value="ECO:0007669"/>
    <property type="project" value="UniProtKB-KW"/>
</dbReference>
<dbReference type="PANTHER" id="PTHR43687">
    <property type="entry name" value="ADENYLYLSULFATE REDUCTASE, BETA SUBUNIT"/>
    <property type="match status" value="1"/>
</dbReference>
<name>A0A943YXX9_9ACTN</name>
<keyword evidence="1" id="KW-0813">Transport</keyword>
<comment type="caution">
    <text evidence="9">The sequence shown here is derived from an EMBL/GenBank/DDBJ whole genome shotgun (WGS) entry which is preliminary data.</text>
</comment>
<evidence type="ECO:0000313" key="9">
    <source>
        <dbReference type="EMBL" id="MBS6940458.1"/>
    </source>
</evidence>
<evidence type="ECO:0000256" key="2">
    <source>
        <dbReference type="ARBA" id="ARBA00022485"/>
    </source>
</evidence>
<dbReference type="InterPro" id="IPR017896">
    <property type="entry name" value="4Fe4S_Fe-S-bd"/>
</dbReference>
<keyword evidence="4" id="KW-0677">Repeat</keyword>
<dbReference type="SUPFAM" id="SSF54862">
    <property type="entry name" value="4Fe-4S ferredoxins"/>
    <property type="match status" value="2"/>
</dbReference>
<evidence type="ECO:0000256" key="7">
    <source>
        <dbReference type="ARBA" id="ARBA00023014"/>
    </source>
</evidence>
<dbReference type="GO" id="GO:0046872">
    <property type="term" value="F:metal ion binding"/>
    <property type="evidence" value="ECO:0007669"/>
    <property type="project" value="UniProtKB-KW"/>
</dbReference>
<keyword evidence="3" id="KW-0479">Metal-binding</keyword>
<dbReference type="InterPro" id="IPR050572">
    <property type="entry name" value="Fe-S_Ferredoxin"/>
</dbReference>
<protein>
    <submittedName>
        <fullName evidence="9">4Fe-4S binding protein</fullName>
    </submittedName>
</protein>
<dbReference type="Pfam" id="PF12838">
    <property type="entry name" value="Fer4_7"/>
    <property type="match status" value="1"/>
</dbReference>
<evidence type="ECO:0000256" key="4">
    <source>
        <dbReference type="ARBA" id="ARBA00022737"/>
    </source>
</evidence>
<sequence length="355" mass="38556">MKMLTVENHCVRPHGASCERCRIACPAGAISFDAETHLPVIDEDACTQCGVCMGVCDAFASSTTTALRLYEHLRRVAMRGEIVYLTCKENVFPGFEPAKNVTVLPCLACMPPELWALLLAQNAPLCIACDLKYCDDCPRAAGRGELLFTRAVEMAETWSGGEVRFDREIPELDDTAVATAAREEFGRREAFDSAKNDALDIISGKRRLKNSDTLKDVYRKKERKRMQDMLNLTEGDIINEFAEEGRSRRTMQPRRRMLLEAVVAKPEAAANIDIVVSATDHGTCVACLDCTKACPTGARMASPENGSLTYDARYCIGCGACVAACPTASIELVETSLADLLPDGPGVDAAEPSAS</sequence>
<feature type="domain" description="4Fe-4S ferredoxin-type" evidence="8">
    <location>
        <begin position="37"/>
        <end position="66"/>
    </location>
</feature>
<dbReference type="PANTHER" id="PTHR43687:SF6">
    <property type="entry name" value="L-ASPARTATE SEMIALDEHYDE SULFURTRANSFERASE IRON-SULFUR SUBUNIT"/>
    <property type="match status" value="1"/>
</dbReference>
<dbReference type="AlphaFoldDB" id="A0A943YXX9"/>